<dbReference type="PANTHER" id="PTHR35519">
    <property type="entry name" value="MEMBRANE PROTEINS"/>
    <property type="match status" value="1"/>
</dbReference>
<evidence type="ECO:0000256" key="2">
    <source>
        <dbReference type="SAM" id="Phobius"/>
    </source>
</evidence>
<feature type="transmembrane region" description="Helical" evidence="2">
    <location>
        <begin position="77"/>
        <end position="97"/>
    </location>
</feature>
<keyword evidence="2" id="KW-0812">Transmembrane</keyword>
<organism evidence="3 4">
    <name type="scientific">Allohahella marinimesophila</name>
    <dbReference type="NCBI Taxonomy" id="1054972"/>
    <lineage>
        <taxon>Bacteria</taxon>
        <taxon>Pseudomonadati</taxon>
        <taxon>Pseudomonadota</taxon>
        <taxon>Gammaproteobacteria</taxon>
        <taxon>Oceanospirillales</taxon>
        <taxon>Hahellaceae</taxon>
        <taxon>Allohahella</taxon>
    </lineage>
</organism>
<evidence type="ECO:0000313" key="4">
    <source>
        <dbReference type="Proteomes" id="UP001501337"/>
    </source>
</evidence>
<feature type="transmembrane region" description="Helical" evidence="2">
    <location>
        <begin position="165"/>
        <end position="186"/>
    </location>
</feature>
<protein>
    <recommendedName>
        <fullName evidence="5">DUF4112 domain-containing protein</fullName>
    </recommendedName>
</protein>
<dbReference type="EMBL" id="BAABBO010000019">
    <property type="protein sequence ID" value="GAA3976786.1"/>
    <property type="molecule type" value="Genomic_DNA"/>
</dbReference>
<dbReference type="InterPro" id="IPR025187">
    <property type="entry name" value="DUF4112"/>
</dbReference>
<feature type="transmembrane region" description="Helical" evidence="2">
    <location>
        <begin position="117"/>
        <end position="137"/>
    </location>
</feature>
<dbReference type="Pfam" id="PF13430">
    <property type="entry name" value="DUF4112"/>
    <property type="match status" value="1"/>
</dbReference>
<feature type="compositionally biased region" description="Basic and acidic residues" evidence="1">
    <location>
        <begin position="1"/>
        <end position="17"/>
    </location>
</feature>
<keyword evidence="2" id="KW-0472">Membrane</keyword>
<evidence type="ECO:0008006" key="5">
    <source>
        <dbReference type="Google" id="ProtNLM"/>
    </source>
</evidence>
<keyword evidence="2" id="KW-1133">Transmembrane helix</keyword>
<reference evidence="4" key="1">
    <citation type="journal article" date="2019" name="Int. J. Syst. Evol. Microbiol.">
        <title>The Global Catalogue of Microorganisms (GCM) 10K type strain sequencing project: providing services to taxonomists for standard genome sequencing and annotation.</title>
        <authorList>
            <consortium name="The Broad Institute Genomics Platform"/>
            <consortium name="The Broad Institute Genome Sequencing Center for Infectious Disease"/>
            <person name="Wu L."/>
            <person name="Ma J."/>
        </authorList>
    </citation>
    <scope>NUCLEOTIDE SEQUENCE [LARGE SCALE GENOMIC DNA]</scope>
    <source>
        <strain evidence="4">JCM 17555</strain>
    </source>
</reference>
<dbReference type="Proteomes" id="UP001501337">
    <property type="component" value="Unassembled WGS sequence"/>
</dbReference>
<name>A0ABP7Q5V4_9GAMM</name>
<comment type="caution">
    <text evidence="3">The sequence shown here is derived from an EMBL/GenBank/DDBJ whole genome shotgun (WGS) entry which is preliminary data.</text>
</comment>
<sequence length="189" mass="20724">MKSDEHAQGVYEARDDSPNANPGVVTRILNQSRINARFRNDEAAQRELLNHLNRVADTLDSQFRVPGIGLRFGWDSIIGVVPVVGDIAGAGLSLYLVARAIQIGASGEIIRKMLRNLLIEVAGGAVPIVGDAFDLVYKANNRNMRLLTNYLEAKLNPPPEPKRGWKALIVPGLAIALIIGFSWFLMRVT</sequence>
<accession>A0ABP7Q5V4</accession>
<proteinExistence type="predicted"/>
<feature type="region of interest" description="Disordered" evidence="1">
    <location>
        <begin position="1"/>
        <end position="22"/>
    </location>
</feature>
<gene>
    <name evidence="3" type="ORF">GCM10022278_37080</name>
</gene>
<keyword evidence="4" id="KW-1185">Reference proteome</keyword>
<dbReference type="PANTHER" id="PTHR35519:SF2">
    <property type="entry name" value="PH DOMAIN PROTEIN"/>
    <property type="match status" value="1"/>
</dbReference>
<evidence type="ECO:0000313" key="3">
    <source>
        <dbReference type="EMBL" id="GAA3976786.1"/>
    </source>
</evidence>
<evidence type="ECO:0000256" key="1">
    <source>
        <dbReference type="SAM" id="MobiDB-lite"/>
    </source>
</evidence>
<dbReference type="RefSeq" id="WP_344809212.1">
    <property type="nucleotide sequence ID" value="NZ_BAABBO010000019.1"/>
</dbReference>